<evidence type="ECO:0000256" key="1">
    <source>
        <dbReference type="ARBA" id="ARBA00004651"/>
    </source>
</evidence>
<reference evidence="8 9" key="1">
    <citation type="journal article" date="2013" name="Genome Announc.">
        <title>Draft Genome Sequence of Rhodococcus ruber Strain BKS 20-38.</title>
        <authorList>
            <person name="Bala M."/>
            <person name="Kumar S."/>
            <person name="Raghava G.P."/>
            <person name="Mayilraj S."/>
        </authorList>
    </citation>
    <scope>NUCLEOTIDE SEQUENCE [LARGE SCALE GENOMIC DNA]</scope>
    <source>
        <strain evidence="8 9">BKS 20-38</strain>
    </source>
</reference>
<dbReference type="PANTHER" id="PTHR34584:SF1">
    <property type="entry name" value="NA(+)_H(+) ANTIPORTER SUBUNIT E1"/>
    <property type="match status" value="1"/>
</dbReference>
<comment type="subcellular location">
    <subcellularLocation>
        <location evidence="1">Cell membrane</location>
        <topology evidence="1">Multi-pass membrane protein</topology>
    </subcellularLocation>
</comment>
<evidence type="ECO:0000313" key="8">
    <source>
        <dbReference type="EMBL" id="EME62211.1"/>
    </source>
</evidence>
<protein>
    <submittedName>
        <fullName evidence="8">Na+/H+ ion antiporter family protein</fullName>
    </submittedName>
</protein>
<name>M2XMF6_9NOCA</name>
<keyword evidence="5" id="KW-1133">Transmembrane helix</keyword>
<dbReference type="GO" id="GO:0005886">
    <property type="term" value="C:plasma membrane"/>
    <property type="evidence" value="ECO:0007669"/>
    <property type="project" value="UniProtKB-SubCell"/>
</dbReference>
<evidence type="ECO:0000256" key="2">
    <source>
        <dbReference type="ARBA" id="ARBA00006228"/>
    </source>
</evidence>
<comment type="similarity">
    <text evidence="2">Belongs to the CPA3 antiporters (TC 2.A.63) subunit E family.</text>
</comment>
<gene>
    <name evidence="8" type="ORF">G352_16684</name>
</gene>
<keyword evidence="3" id="KW-1003">Cell membrane</keyword>
<keyword evidence="6" id="KW-0472">Membrane</keyword>
<proteinExistence type="inferred from homology"/>
<organism evidence="8 9">
    <name type="scientific">Rhodococcus ruber BKS 20-38</name>
    <dbReference type="NCBI Taxonomy" id="1278076"/>
    <lineage>
        <taxon>Bacteria</taxon>
        <taxon>Bacillati</taxon>
        <taxon>Actinomycetota</taxon>
        <taxon>Actinomycetes</taxon>
        <taxon>Mycobacteriales</taxon>
        <taxon>Nocardiaceae</taxon>
        <taxon>Rhodococcus</taxon>
    </lineage>
</organism>
<comment type="caution">
    <text evidence="8">The sequence shown here is derived from an EMBL/GenBank/DDBJ whole genome shotgun (WGS) entry which is preliminary data.</text>
</comment>
<feature type="region of interest" description="Disordered" evidence="7">
    <location>
        <begin position="107"/>
        <end position="131"/>
    </location>
</feature>
<evidence type="ECO:0000256" key="4">
    <source>
        <dbReference type="ARBA" id="ARBA00022692"/>
    </source>
</evidence>
<dbReference type="GO" id="GO:0008324">
    <property type="term" value="F:monoatomic cation transmembrane transporter activity"/>
    <property type="evidence" value="ECO:0007669"/>
    <property type="project" value="InterPro"/>
</dbReference>
<dbReference type="Proteomes" id="UP000011731">
    <property type="component" value="Unassembled WGS sequence"/>
</dbReference>
<evidence type="ECO:0000256" key="7">
    <source>
        <dbReference type="SAM" id="MobiDB-lite"/>
    </source>
</evidence>
<evidence type="ECO:0000313" key="9">
    <source>
        <dbReference type="Proteomes" id="UP000011731"/>
    </source>
</evidence>
<dbReference type="Pfam" id="PF01899">
    <property type="entry name" value="MNHE"/>
    <property type="match status" value="1"/>
</dbReference>
<dbReference type="EMBL" id="AOEX01000057">
    <property type="protein sequence ID" value="EME62211.1"/>
    <property type="molecule type" value="Genomic_DNA"/>
</dbReference>
<keyword evidence="4" id="KW-0812">Transmembrane</keyword>
<sequence>MSSTATWPIRILRFFALYLKDLVTSNVVLARDILTPGTATAAGIVRLPLRCRTSLEVTVFANLVSITPGTLTLSVQQDPPVLHVHGMYAPDREAFRSELYEREGRLLSAMRRSGDPGPVPDEAEGSVGGTP</sequence>
<dbReference type="PANTHER" id="PTHR34584">
    <property type="entry name" value="NA(+)/H(+) ANTIPORTER SUBUNIT E1"/>
    <property type="match status" value="1"/>
</dbReference>
<dbReference type="PATRIC" id="fig|1278076.4.peg.3441"/>
<dbReference type="RefSeq" id="WP_003937412.1">
    <property type="nucleotide sequence ID" value="NZ_AOEX01000057.1"/>
</dbReference>
<evidence type="ECO:0000256" key="3">
    <source>
        <dbReference type="ARBA" id="ARBA00022475"/>
    </source>
</evidence>
<evidence type="ECO:0000256" key="5">
    <source>
        <dbReference type="ARBA" id="ARBA00022989"/>
    </source>
</evidence>
<dbReference type="InterPro" id="IPR002758">
    <property type="entry name" value="Cation_antiport_E"/>
</dbReference>
<evidence type="ECO:0000256" key="6">
    <source>
        <dbReference type="ARBA" id="ARBA00023136"/>
    </source>
</evidence>
<keyword evidence="9" id="KW-1185">Reference proteome</keyword>
<dbReference type="AlphaFoldDB" id="M2XMF6"/>
<accession>M2XMF6</accession>